<dbReference type="Proteomes" id="UP000245866">
    <property type="component" value="Unassembled WGS sequence"/>
</dbReference>
<keyword evidence="2" id="KW-0234">DNA repair</keyword>
<dbReference type="GO" id="GO:0006281">
    <property type="term" value="P:DNA repair"/>
    <property type="evidence" value="ECO:0007669"/>
    <property type="project" value="UniProtKB-UniRule"/>
</dbReference>
<dbReference type="PIRSF" id="PIRSF002070">
    <property type="entry name" value="SSB"/>
    <property type="match status" value="1"/>
</dbReference>
<dbReference type="GO" id="GO:0009295">
    <property type="term" value="C:nucleoid"/>
    <property type="evidence" value="ECO:0007669"/>
    <property type="project" value="TreeGrafter"/>
</dbReference>
<feature type="region of interest" description="Disordered" evidence="4">
    <location>
        <begin position="94"/>
        <end position="138"/>
    </location>
</feature>
<evidence type="ECO:0000313" key="5">
    <source>
        <dbReference type="EMBL" id="PWT45431.1"/>
    </source>
</evidence>
<dbReference type="PROSITE" id="PS50935">
    <property type="entry name" value="SSB"/>
    <property type="match status" value="1"/>
</dbReference>
<organism evidence="5 6">
    <name type="scientific">Limosilactobacillus reuteri</name>
    <name type="common">Lactobacillus reuteri</name>
    <dbReference type="NCBI Taxonomy" id="1598"/>
    <lineage>
        <taxon>Bacteria</taxon>
        <taxon>Bacillati</taxon>
        <taxon>Bacillota</taxon>
        <taxon>Bacilli</taxon>
        <taxon>Lactobacillales</taxon>
        <taxon>Lactobacillaceae</taxon>
        <taxon>Limosilactobacillus</taxon>
    </lineage>
</organism>
<name>A0A317GEW0_LIMRT</name>
<dbReference type="SUPFAM" id="SSF50249">
    <property type="entry name" value="Nucleic acid-binding proteins"/>
    <property type="match status" value="1"/>
</dbReference>
<dbReference type="GO" id="GO:0006260">
    <property type="term" value="P:DNA replication"/>
    <property type="evidence" value="ECO:0007669"/>
    <property type="project" value="UniProtKB-UniRule"/>
</dbReference>
<dbReference type="NCBIfam" id="TIGR00621">
    <property type="entry name" value="ssb"/>
    <property type="match status" value="1"/>
</dbReference>
<protein>
    <recommendedName>
        <fullName evidence="2 3">Single-stranded DNA-binding protein</fullName>
        <shortName evidence="2">SSB</shortName>
    </recommendedName>
</protein>
<dbReference type="CDD" id="cd04496">
    <property type="entry name" value="SSB_OBF"/>
    <property type="match status" value="1"/>
</dbReference>
<feature type="short sequence motif" description="Important for interaction with partner proteins" evidence="2">
    <location>
        <begin position="133"/>
        <end position="138"/>
    </location>
</feature>
<evidence type="ECO:0000256" key="1">
    <source>
        <dbReference type="ARBA" id="ARBA00023125"/>
    </source>
</evidence>
<dbReference type="AlphaFoldDB" id="A0A317GEW0"/>
<dbReference type="GO" id="GO:0006310">
    <property type="term" value="P:DNA recombination"/>
    <property type="evidence" value="ECO:0007669"/>
    <property type="project" value="UniProtKB-UniRule"/>
</dbReference>
<dbReference type="Pfam" id="PF00436">
    <property type="entry name" value="SSB"/>
    <property type="match status" value="1"/>
</dbReference>
<dbReference type="PANTHER" id="PTHR10302:SF27">
    <property type="entry name" value="SINGLE-STRANDED DNA-BINDING PROTEIN"/>
    <property type="match status" value="1"/>
</dbReference>
<dbReference type="HAMAP" id="MF_00984">
    <property type="entry name" value="SSB"/>
    <property type="match status" value="1"/>
</dbReference>
<dbReference type="InterPro" id="IPR012340">
    <property type="entry name" value="NA-bd_OB-fold"/>
</dbReference>
<proteinExistence type="inferred from homology"/>
<evidence type="ECO:0000256" key="2">
    <source>
        <dbReference type="HAMAP-Rule" id="MF_00984"/>
    </source>
</evidence>
<sequence>MLNSCQIQGRLTAEPELNTSGSTQVVRFTLASQRSFKNKNGDYDADFIRCTAFGQRANFIAQHFHKGQKMIVEGRWQTGSYTDQQGNKVYTNDLVVSNTEFDETRNQNNQQQNNNQPYQGGYSQQGDPIDIGDDELPF</sequence>
<comment type="function">
    <text evidence="2">Plays an important role in DNA replication, recombination and repair. Binds to ssDNA and to an array of partner proteins to recruit them to their sites of action during DNA metabolism.</text>
</comment>
<dbReference type="EMBL" id="QGHS01000188">
    <property type="protein sequence ID" value="PWT45431.1"/>
    <property type="molecule type" value="Genomic_DNA"/>
</dbReference>
<dbReference type="PANTHER" id="PTHR10302">
    <property type="entry name" value="SINGLE-STRANDED DNA-BINDING PROTEIN"/>
    <property type="match status" value="1"/>
</dbReference>
<evidence type="ECO:0000256" key="3">
    <source>
        <dbReference type="PIRNR" id="PIRNR002070"/>
    </source>
</evidence>
<evidence type="ECO:0000313" key="6">
    <source>
        <dbReference type="Proteomes" id="UP000245866"/>
    </source>
</evidence>
<dbReference type="InterPro" id="IPR011344">
    <property type="entry name" value="ssDNA-bd"/>
</dbReference>
<evidence type="ECO:0000256" key="4">
    <source>
        <dbReference type="SAM" id="MobiDB-lite"/>
    </source>
</evidence>
<keyword evidence="2" id="KW-0233">DNA recombination</keyword>
<comment type="caution">
    <text evidence="2">Lacks conserved residue(s) required for the propagation of feature annotation.</text>
</comment>
<keyword evidence="2" id="KW-0227">DNA damage</keyword>
<dbReference type="InterPro" id="IPR000424">
    <property type="entry name" value="Primosome_PriB/ssb"/>
</dbReference>
<accession>A0A317GEW0</accession>
<dbReference type="Gene3D" id="2.40.50.140">
    <property type="entry name" value="Nucleic acid-binding proteins"/>
    <property type="match status" value="1"/>
</dbReference>
<comment type="caution">
    <text evidence="5">The sequence shown here is derived from an EMBL/GenBank/DDBJ whole genome shotgun (WGS) entry which is preliminary data.</text>
</comment>
<reference evidence="5 6" key="1">
    <citation type="journal article" date="2018" name="Front. Microbiol.">
        <title>Comparative Genomics of the Herbivore Gut Symbiont Lactobacillus reuteri Reveals Genetic Diversity and Lifestyle Adaptation.</title>
        <authorList>
            <person name="Zhao J."/>
        </authorList>
    </citation>
    <scope>NUCLEOTIDE SEQUENCE [LARGE SCALE GENOMIC DNA]</scope>
    <source>
        <strain evidence="5 6">LR12</strain>
    </source>
</reference>
<gene>
    <name evidence="5" type="ORF">DKZ23_09780</name>
</gene>
<comment type="subunit">
    <text evidence="2">Homotetramer.</text>
</comment>
<dbReference type="GO" id="GO:0003697">
    <property type="term" value="F:single-stranded DNA binding"/>
    <property type="evidence" value="ECO:0007669"/>
    <property type="project" value="UniProtKB-UniRule"/>
</dbReference>
<keyword evidence="1 2" id="KW-0238">DNA-binding</keyword>
<feature type="compositionally biased region" description="Polar residues" evidence="4">
    <location>
        <begin position="117"/>
        <end position="126"/>
    </location>
</feature>
<keyword evidence="2" id="KW-0235">DNA replication</keyword>
<dbReference type="RefSeq" id="WP_134908025.1">
    <property type="nucleotide sequence ID" value="NZ_JAJAOX010000099.1"/>
</dbReference>
<feature type="compositionally biased region" description="Low complexity" evidence="4">
    <location>
        <begin position="106"/>
        <end position="116"/>
    </location>
</feature>